<organism evidence="2 3">
    <name type="scientific">Marasmiellus scandens</name>
    <dbReference type="NCBI Taxonomy" id="2682957"/>
    <lineage>
        <taxon>Eukaryota</taxon>
        <taxon>Fungi</taxon>
        <taxon>Dikarya</taxon>
        <taxon>Basidiomycota</taxon>
        <taxon>Agaricomycotina</taxon>
        <taxon>Agaricomycetes</taxon>
        <taxon>Agaricomycetidae</taxon>
        <taxon>Agaricales</taxon>
        <taxon>Marasmiineae</taxon>
        <taxon>Omphalotaceae</taxon>
        <taxon>Marasmiellus</taxon>
    </lineage>
</organism>
<reference evidence="2 3" key="1">
    <citation type="submission" date="2024-01" db="EMBL/GenBank/DDBJ databases">
        <title>A draft genome for the cacao thread blight pathogen Marasmiellus scandens.</title>
        <authorList>
            <person name="Baruah I.K."/>
            <person name="Leung J."/>
            <person name="Bukari Y."/>
            <person name="Amoako-Attah I."/>
            <person name="Meinhardt L.W."/>
            <person name="Bailey B.A."/>
            <person name="Cohen S.P."/>
        </authorList>
    </citation>
    <scope>NUCLEOTIDE SEQUENCE [LARGE SCALE GENOMIC DNA]</scope>
    <source>
        <strain evidence="2 3">GH-19</strain>
    </source>
</reference>
<feature type="transmembrane region" description="Helical" evidence="1">
    <location>
        <begin position="30"/>
        <end position="50"/>
    </location>
</feature>
<sequence>MPALFTVLIPRSSSSPDDEPSDSAAMKPIYIAGIALAGAIALGLFTWFAIRWYRGRSQEKRDNERGAAFLNVKGLVKDGEKTQSLPDETVNGMFSRAQINDSVVLPSKAVMRPTADRNEEIFEYHRQSGNFPRPFARLQSAEASGPGKRSSGASWVRHSFMSGGSFSTASQNRFSVLSGSSVDTQLTQGTSRKIRQTFPPVLPDELLVSLGERLTVFQSFDDGWCVVGRENSVFIPSAKSLFQTSQPAEPNDVELGVVPAWCFMKPVKGLKAERPIRSSSLGITVQVQGPAFSSREEIISWSNF</sequence>
<keyword evidence="1" id="KW-0472">Membrane</keyword>
<gene>
    <name evidence="2" type="ORF">VKT23_011380</name>
</gene>
<evidence type="ECO:0000313" key="2">
    <source>
        <dbReference type="EMBL" id="KAK7454627.1"/>
    </source>
</evidence>
<keyword evidence="1" id="KW-0812">Transmembrane</keyword>
<evidence type="ECO:0000256" key="1">
    <source>
        <dbReference type="SAM" id="Phobius"/>
    </source>
</evidence>
<proteinExistence type="predicted"/>
<keyword evidence="3" id="KW-1185">Reference proteome</keyword>
<dbReference type="Proteomes" id="UP001498398">
    <property type="component" value="Unassembled WGS sequence"/>
</dbReference>
<evidence type="ECO:0000313" key="3">
    <source>
        <dbReference type="Proteomes" id="UP001498398"/>
    </source>
</evidence>
<dbReference type="EMBL" id="JBANRG010000024">
    <property type="protein sequence ID" value="KAK7454627.1"/>
    <property type="molecule type" value="Genomic_DNA"/>
</dbReference>
<evidence type="ECO:0008006" key="4">
    <source>
        <dbReference type="Google" id="ProtNLM"/>
    </source>
</evidence>
<keyword evidence="1" id="KW-1133">Transmembrane helix</keyword>
<accession>A0ABR1J9A7</accession>
<comment type="caution">
    <text evidence="2">The sequence shown here is derived from an EMBL/GenBank/DDBJ whole genome shotgun (WGS) entry which is preliminary data.</text>
</comment>
<name>A0ABR1J9A7_9AGAR</name>
<protein>
    <recommendedName>
        <fullName evidence="4">SH3 domain-containing protein</fullName>
    </recommendedName>
</protein>